<comment type="caution">
    <text evidence="1">The sequence shown here is derived from an EMBL/GenBank/DDBJ whole genome shotgun (WGS) entry which is preliminary data.</text>
</comment>
<keyword evidence="2" id="KW-1185">Reference proteome</keyword>
<accession>A0A397W4Z4</accession>
<dbReference type="AlphaFoldDB" id="A0A397W4Z4"/>
<dbReference type="Proteomes" id="UP000266673">
    <property type="component" value="Unassembled WGS sequence"/>
</dbReference>
<dbReference type="OrthoDB" id="5597136at2759"/>
<dbReference type="EMBL" id="QKWP01000101">
    <property type="protein sequence ID" value="RIB27353.1"/>
    <property type="molecule type" value="Genomic_DNA"/>
</dbReference>
<proteinExistence type="predicted"/>
<gene>
    <name evidence="1" type="ORF">C2G38_2160736</name>
</gene>
<dbReference type="InterPro" id="IPR021109">
    <property type="entry name" value="Peptidase_aspartic_dom_sf"/>
</dbReference>
<sequence length="253" mass="29262">MISKKLNSKENNYVRIKSFFGTENKDPIEWFDDSEHAVKTNNWNGNCRLQIDLGYLKEVAADWYRKGMNAALVTVAALKSLSKAITAARRVEVGNYYGQHNSKMAKQLKMKNELRRWPRLIHNRANSTIFKSEKEFGQNTKKTFAPMRNKFHEFQRDTTTSLKIDEELVMVVIIEMDAKAKTLGKVKNIKIIVQNIAIPISLQVLESLDNTLLLGTDWFQKPMHTEANAHIYFDKQKLCLHYLDQSVEIPISK</sequence>
<protein>
    <submittedName>
        <fullName evidence="1">Uncharacterized protein</fullName>
    </submittedName>
</protein>
<name>A0A397W4Z4_9GLOM</name>
<evidence type="ECO:0000313" key="2">
    <source>
        <dbReference type="Proteomes" id="UP000266673"/>
    </source>
</evidence>
<organism evidence="1 2">
    <name type="scientific">Gigaspora rosea</name>
    <dbReference type="NCBI Taxonomy" id="44941"/>
    <lineage>
        <taxon>Eukaryota</taxon>
        <taxon>Fungi</taxon>
        <taxon>Fungi incertae sedis</taxon>
        <taxon>Mucoromycota</taxon>
        <taxon>Glomeromycotina</taxon>
        <taxon>Glomeromycetes</taxon>
        <taxon>Diversisporales</taxon>
        <taxon>Gigasporaceae</taxon>
        <taxon>Gigaspora</taxon>
    </lineage>
</organism>
<reference evidence="1 2" key="1">
    <citation type="submission" date="2018-06" db="EMBL/GenBank/DDBJ databases">
        <title>Comparative genomics reveals the genomic features of Rhizophagus irregularis, R. cerebriforme, R. diaphanum and Gigaspora rosea, and their symbiotic lifestyle signature.</title>
        <authorList>
            <person name="Morin E."/>
            <person name="San Clemente H."/>
            <person name="Chen E.C.H."/>
            <person name="De La Providencia I."/>
            <person name="Hainaut M."/>
            <person name="Kuo A."/>
            <person name="Kohler A."/>
            <person name="Murat C."/>
            <person name="Tang N."/>
            <person name="Roy S."/>
            <person name="Loubradou J."/>
            <person name="Henrissat B."/>
            <person name="Grigoriev I.V."/>
            <person name="Corradi N."/>
            <person name="Roux C."/>
            <person name="Martin F.M."/>
        </authorList>
    </citation>
    <scope>NUCLEOTIDE SEQUENCE [LARGE SCALE GENOMIC DNA]</scope>
    <source>
        <strain evidence="1 2">DAOM 194757</strain>
    </source>
</reference>
<dbReference type="Gene3D" id="2.40.70.10">
    <property type="entry name" value="Acid Proteases"/>
    <property type="match status" value="1"/>
</dbReference>
<evidence type="ECO:0000313" key="1">
    <source>
        <dbReference type="EMBL" id="RIB27353.1"/>
    </source>
</evidence>